<organism evidence="1 2">
    <name type="scientific">Natronorubrum thiooxidans</name>
    <dbReference type="NCBI Taxonomy" id="308853"/>
    <lineage>
        <taxon>Archaea</taxon>
        <taxon>Methanobacteriati</taxon>
        <taxon>Methanobacteriota</taxon>
        <taxon>Stenosarchaea group</taxon>
        <taxon>Halobacteria</taxon>
        <taxon>Halobacteriales</taxon>
        <taxon>Natrialbaceae</taxon>
        <taxon>Natronorubrum</taxon>
    </lineage>
</organism>
<reference evidence="2" key="1">
    <citation type="submission" date="2017-01" db="EMBL/GenBank/DDBJ databases">
        <authorList>
            <person name="Varghese N."/>
            <person name="Submissions S."/>
        </authorList>
    </citation>
    <scope>NUCLEOTIDE SEQUENCE [LARGE SCALE GENOMIC DNA]</scope>
    <source>
        <strain evidence="2">type strain: HArc-</strain>
    </source>
</reference>
<protein>
    <submittedName>
        <fullName evidence="1">Uncharacterized protein</fullName>
    </submittedName>
</protein>
<dbReference type="STRING" id="308853.SAMN05421752_11572"/>
<keyword evidence="2" id="KW-1185">Reference proteome</keyword>
<evidence type="ECO:0000313" key="2">
    <source>
        <dbReference type="Proteomes" id="UP000185936"/>
    </source>
</evidence>
<sequence length="82" mass="8959">MSEDQKRRAGRAISEEGTTVFDGQLISPRGWDRKGLTYSRNPDDASTAACEERSEIFASGTSEGQRDAYVSLGAGLERVRGF</sequence>
<evidence type="ECO:0000313" key="1">
    <source>
        <dbReference type="EMBL" id="SIS15983.1"/>
    </source>
</evidence>
<gene>
    <name evidence="1" type="ORF">SAMN05421752_11572</name>
</gene>
<dbReference type="RefSeq" id="WP_076610451.1">
    <property type="nucleotide sequence ID" value="NZ_FTNR01000015.1"/>
</dbReference>
<dbReference type="OrthoDB" id="163134at2157"/>
<proteinExistence type="predicted"/>
<name>A0A1N7GTR8_9EURY</name>
<dbReference type="EMBL" id="FTNR01000015">
    <property type="protein sequence ID" value="SIS15983.1"/>
    <property type="molecule type" value="Genomic_DNA"/>
</dbReference>
<dbReference type="Proteomes" id="UP000185936">
    <property type="component" value="Unassembled WGS sequence"/>
</dbReference>
<dbReference type="AlphaFoldDB" id="A0A1N7GTR8"/>
<accession>A0A1N7GTR8</accession>